<name>A0ABU9IKN6_9FLAO</name>
<reference evidence="1 2" key="1">
    <citation type="submission" date="2024-04" db="EMBL/GenBank/DDBJ databases">
        <title>Flavobacterium sp. DGU38 16S ribosomal RNA gene Genome sequencing and assembly.</title>
        <authorList>
            <person name="Park S."/>
        </authorList>
    </citation>
    <scope>NUCLEOTIDE SEQUENCE [LARGE SCALE GENOMIC DNA]</scope>
    <source>
        <strain evidence="1 2">DGU38</strain>
    </source>
</reference>
<organism evidence="1 2">
    <name type="scientific">Flavobacterium calami</name>
    <dbReference type="NCBI Taxonomy" id="3139144"/>
    <lineage>
        <taxon>Bacteria</taxon>
        <taxon>Pseudomonadati</taxon>
        <taxon>Bacteroidota</taxon>
        <taxon>Flavobacteriia</taxon>
        <taxon>Flavobacteriales</taxon>
        <taxon>Flavobacteriaceae</taxon>
        <taxon>Flavobacterium</taxon>
    </lineage>
</organism>
<comment type="caution">
    <text evidence="1">The sequence shown here is derived from an EMBL/GenBank/DDBJ whole genome shotgun (WGS) entry which is preliminary data.</text>
</comment>
<keyword evidence="1" id="KW-0238">DNA-binding</keyword>
<evidence type="ECO:0000313" key="2">
    <source>
        <dbReference type="Proteomes" id="UP001485226"/>
    </source>
</evidence>
<accession>A0ABU9IKN6</accession>
<dbReference type="GO" id="GO:0003677">
    <property type="term" value="F:DNA binding"/>
    <property type="evidence" value="ECO:0007669"/>
    <property type="project" value="UniProtKB-KW"/>
</dbReference>
<keyword evidence="2" id="KW-1185">Reference proteome</keyword>
<gene>
    <name evidence="1" type="ORF">AAEO57_04180</name>
</gene>
<proteinExistence type="predicted"/>
<protein>
    <submittedName>
        <fullName evidence="1">DNA-binding protein</fullName>
    </submittedName>
</protein>
<dbReference type="EMBL" id="JBBYHS010000003">
    <property type="protein sequence ID" value="MEL1252962.1"/>
    <property type="molecule type" value="Genomic_DNA"/>
</dbReference>
<dbReference type="Proteomes" id="UP001485226">
    <property type="component" value="Unassembled WGS sequence"/>
</dbReference>
<evidence type="ECO:0000313" key="1">
    <source>
        <dbReference type="EMBL" id="MEL1252962.1"/>
    </source>
</evidence>
<sequence>MKKDLTMSSVDRQNILNNKIVLENIQEHIGVIGMYFNGEYRFTKSDLSDFYGIDNSTIDRYLSNNEEELRHNGYVNLKGKLLKEFKAEFGWMLQEGAKAPQLGVFNFRAFLNLGMLLTESEKAKALRSVMLDIVIDTLNQKVGGSTKYINQRDEDFLVAITREPIYRKEFTNALNLYLEMGNYKYAAYTDSIYEAIFHENSKEYKQILQLEEKENPRDTMYSEVLKLIASFEIGIADEMKNKFNQIGRKLLPKELDKLILDFANQRFWGPQLEDVRTKMACRDYGLRNIIHERLKPYITTLNSDEYNRFLGDKSKSLIERVMEDEQLLEIFKRLKDR</sequence>
<dbReference type="RefSeq" id="WP_341689795.1">
    <property type="nucleotide sequence ID" value="NZ_JBBYHS010000003.1"/>
</dbReference>